<name>A0A6A6X8I0_9PLEO</name>
<protein>
    <recommendedName>
        <fullName evidence="2">RapZ C-terminal domain-containing protein</fullName>
    </recommendedName>
</protein>
<evidence type="ECO:0000256" key="1">
    <source>
        <dbReference type="SAM" id="MobiDB-lite"/>
    </source>
</evidence>
<sequence length="208" mass="23550">MATPRQPVLILYSHGRNPPLHPSPDLKYDLRNMPNPPKALRDVSDGQSKRLREHLLSTPKFTEKLNEAEREIRSAMEGKVAENGERHLREEIVVQTHCSSEVQTSRAESSIANGEVEIEENLDDLDEDQCISSSVPSILLRVGCNCALGHHRSVAFVCELAARSWPKDWLVEVVHRDLEKKRGGGAREKQKTMHKARRRFEDGGMDDD</sequence>
<evidence type="ECO:0000313" key="3">
    <source>
        <dbReference type="EMBL" id="KAF2792716.1"/>
    </source>
</evidence>
<evidence type="ECO:0000313" key="4">
    <source>
        <dbReference type="Proteomes" id="UP000799757"/>
    </source>
</evidence>
<dbReference type="Pfam" id="PF22740">
    <property type="entry name" value="PapZ_C"/>
    <property type="match status" value="1"/>
</dbReference>
<feature type="domain" description="RapZ C-terminal" evidence="2">
    <location>
        <begin position="140"/>
        <end position="179"/>
    </location>
</feature>
<dbReference type="Proteomes" id="UP000799757">
    <property type="component" value="Unassembled WGS sequence"/>
</dbReference>
<dbReference type="AlphaFoldDB" id="A0A6A6X8I0"/>
<feature type="region of interest" description="Disordered" evidence="1">
    <location>
        <begin position="180"/>
        <end position="208"/>
    </location>
</feature>
<dbReference type="EMBL" id="MU001957">
    <property type="protein sequence ID" value="KAF2792716.1"/>
    <property type="molecule type" value="Genomic_DNA"/>
</dbReference>
<evidence type="ECO:0000259" key="2">
    <source>
        <dbReference type="Pfam" id="PF22740"/>
    </source>
</evidence>
<dbReference type="InterPro" id="IPR053931">
    <property type="entry name" value="RapZ_C"/>
</dbReference>
<feature type="compositionally biased region" description="Basic and acidic residues" evidence="1">
    <location>
        <begin position="180"/>
        <end position="191"/>
    </location>
</feature>
<gene>
    <name evidence="3" type="ORF">K505DRAFT_278307</name>
</gene>
<proteinExistence type="predicted"/>
<organism evidence="3 4">
    <name type="scientific">Melanomma pulvis-pyrius CBS 109.77</name>
    <dbReference type="NCBI Taxonomy" id="1314802"/>
    <lineage>
        <taxon>Eukaryota</taxon>
        <taxon>Fungi</taxon>
        <taxon>Dikarya</taxon>
        <taxon>Ascomycota</taxon>
        <taxon>Pezizomycotina</taxon>
        <taxon>Dothideomycetes</taxon>
        <taxon>Pleosporomycetidae</taxon>
        <taxon>Pleosporales</taxon>
        <taxon>Melanommataceae</taxon>
        <taxon>Melanomma</taxon>
    </lineage>
</organism>
<accession>A0A6A6X8I0</accession>
<reference evidence="3" key="1">
    <citation type="journal article" date="2020" name="Stud. Mycol.">
        <title>101 Dothideomycetes genomes: a test case for predicting lifestyles and emergence of pathogens.</title>
        <authorList>
            <person name="Haridas S."/>
            <person name="Albert R."/>
            <person name="Binder M."/>
            <person name="Bloem J."/>
            <person name="Labutti K."/>
            <person name="Salamov A."/>
            <person name="Andreopoulos B."/>
            <person name="Baker S."/>
            <person name="Barry K."/>
            <person name="Bills G."/>
            <person name="Bluhm B."/>
            <person name="Cannon C."/>
            <person name="Castanera R."/>
            <person name="Culley D."/>
            <person name="Daum C."/>
            <person name="Ezra D."/>
            <person name="Gonzalez J."/>
            <person name="Henrissat B."/>
            <person name="Kuo A."/>
            <person name="Liang C."/>
            <person name="Lipzen A."/>
            <person name="Lutzoni F."/>
            <person name="Magnuson J."/>
            <person name="Mondo S."/>
            <person name="Nolan M."/>
            <person name="Ohm R."/>
            <person name="Pangilinan J."/>
            <person name="Park H.-J."/>
            <person name="Ramirez L."/>
            <person name="Alfaro M."/>
            <person name="Sun H."/>
            <person name="Tritt A."/>
            <person name="Yoshinaga Y."/>
            <person name="Zwiers L.-H."/>
            <person name="Turgeon B."/>
            <person name="Goodwin S."/>
            <person name="Spatafora J."/>
            <person name="Crous P."/>
            <person name="Grigoriev I."/>
        </authorList>
    </citation>
    <scope>NUCLEOTIDE SEQUENCE</scope>
    <source>
        <strain evidence="3">CBS 109.77</strain>
    </source>
</reference>
<dbReference type="OrthoDB" id="10267139at2759"/>
<keyword evidence="4" id="KW-1185">Reference proteome</keyword>